<dbReference type="InterPro" id="IPR000182">
    <property type="entry name" value="GNAT_dom"/>
</dbReference>
<accession>A0A9Q8MU21</accession>
<organism evidence="2 3">
    <name type="scientific">Apilactobacillus micheneri</name>
    <dbReference type="NCBI Taxonomy" id="1899430"/>
    <lineage>
        <taxon>Bacteria</taxon>
        <taxon>Bacillati</taxon>
        <taxon>Bacillota</taxon>
        <taxon>Bacilli</taxon>
        <taxon>Lactobacillales</taxon>
        <taxon>Lactobacillaceae</taxon>
        <taxon>Apilactobacillus</taxon>
    </lineage>
</organism>
<dbReference type="PROSITE" id="PS51186">
    <property type="entry name" value="GNAT"/>
    <property type="match status" value="1"/>
</dbReference>
<reference evidence="2" key="1">
    <citation type="submission" date="2018-08" db="EMBL/GenBank/DDBJ databases">
        <title>Comparative genomics of wild bee and flower associated Lactobacillus reveals potential adaptation to the bee host.</title>
        <authorList>
            <person name="Vuong H.Q."/>
            <person name="Mcfrederick Q.S."/>
        </authorList>
    </citation>
    <scope>NUCLEOTIDE SEQUENCE</scope>
    <source>
        <strain evidence="2">HV_63</strain>
    </source>
</reference>
<dbReference type="Proteomes" id="UP000784700">
    <property type="component" value="Unassembled WGS sequence"/>
</dbReference>
<dbReference type="InterPro" id="IPR016181">
    <property type="entry name" value="Acyl_CoA_acyltransferase"/>
</dbReference>
<feature type="domain" description="N-acetyltransferase" evidence="1">
    <location>
        <begin position="6"/>
        <end position="145"/>
    </location>
</feature>
<evidence type="ECO:0000313" key="2">
    <source>
        <dbReference type="EMBL" id="TPR43739.1"/>
    </source>
</evidence>
<dbReference type="CDD" id="cd04301">
    <property type="entry name" value="NAT_SF"/>
    <property type="match status" value="1"/>
</dbReference>
<dbReference type="RefSeq" id="WP_140936270.1">
    <property type="nucleotide sequence ID" value="NZ_QUBF01000004.1"/>
</dbReference>
<dbReference type="PANTHER" id="PTHR13355">
    <property type="entry name" value="GLUCOSAMINE 6-PHOSPHATE N-ACETYLTRANSFERASE"/>
    <property type="match status" value="1"/>
</dbReference>
<sequence>MQWHIKTFKELTRDDLWEIYNARTSTFVVEQKRPYQEVDKLDKKSLHIWADEDGTLLAYARIFYGHDHTSFGRVLTTKEARGKGLGKKLVQKILDVIDQHFDNNPTIEIDAQEDKVAFYEKFGFHPVGDVYTFHQTPHVKMILNQ</sequence>
<protein>
    <submittedName>
        <fullName evidence="2">GNAT family N-acetyltransferase</fullName>
    </submittedName>
</protein>
<dbReference type="Gene3D" id="3.40.630.30">
    <property type="match status" value="1"/>
</dbReference>
<dbReference type="GO" id="GO:0004343">
    <property type="term" value="F:glucosamine 6-phosphate N-acetyltransferase activity"/>
    <property type="evidence" value="ECO:0007669"/>
    <property type="project" value="TreeGrafter"/>
</dbReference>
<proteinExistence type="predicted"/>
<gene>
    <name evidence="2" type="ORF">DY130_04715</name>
</gene>
<dbReference type="PANTHER" id="PTHR13355:SF11">
    <property type="entry name" value="GLUCOSAMINE 6-PHOSPHATE N-ACETYLTRANSFERASE"/>
    <property type="match status" value="1"/>
</dbReference>
<dbReference type="EMBL" id="QUBG01000004">
    <property type="protein sequence ID" value="TPR43739.1"/>
    <property type="molecule type" value="Genomic_DNA"/>
</dbReference>
<dbReference type="SUPFAM" id="SSF55729">
    <property type="entry name" value="Acyl-CoA N-acyltransferases (Nat)"/>
    <property type="match status" value="1"/>
</dbReference>
<comment type="caution">
    <text evidence="2">The sequence shown here is derived from an EMBL/GenBank/DDBJ whole genome shotgun (WGS) entry which is preliminary data.</text>
</comment>
<evidence type="ECO:0000313" key="3">
    <source>
        <dbReference type="Proteomes" id="UP000784700"/>
    </source>
</evidence>
<name>A0A9Q8MU21_9LACO</name>
<dbReference type="InterPro" id="IPR039143">
    <property type="entry name" value="GNPNAT1-like"/>
</dbReference>
<dbReference type="AlphaFoldDB" id="A0A9Q8MU21"/>
<evidence type="ECO:0000259" key="1">
    <source>
        <dbReference type="PROSITE" id="PS51186"/>
    </source>
</evidence>
<dbReference type="Pfam" id="PF13673">
    <property type="entry name" value="Acetyltransf_10"/>
    <property type="match status" value="1"/>
</dbReference>